<sequence>MAQKLEKAVFSREIKGELKPLMKKDNYHNIFALTLDWLVIFGSAYLSIYTRSIFIYLLSIILIGSRMRAFDNLMHEACHRSLFTPSYPSF</sequence>
<dbReference type="EMBL" id="JBBWSC010000004">
    <property type="protein sequence ID" value="MEL0538135.1"/>
    <property type="molecule type" value="Genomic_DNA"/>
</dbReference>
<keyword evidence="1" id="KW-1133">Transmembrane helix</keyword>
<protein>
    <recommendedName>
        <fullName evidence="4">Fatty acid desaturase</fullName>
    </recommendedName>
</protein>
<gene>
    <name evidence="2" type="ORF">AADA34_05220</name>
</gene>
<keyword evidence="1" id="KW-0812">Transmembrane</keyword>
<dbReference type="Proteomes" id="UP001380601">
    <property type="component" value="Unassembled WGS sequence"/>
</dbReference>
<feature type="transmembrane region" description="Helical" evidence="1">
    <location>
        <begin position="27"/>
        <end position="47"/>
    </location>
</feature>
<keyword evidence="3" id="KW-1185">Reference proteome</keyword>
<comment type="caution">
    <text evidence="2">The sequence shown here is derived from an EMBL/GenBank/DDBJ whole genome shotgun (WGS) entry which is preliminary data.</text>
</comment>
<name>A0ABU9EXC8_9STAP</name>
<reference evidence="2 3" key="1">
    <citation type="submission" date="2024-04" db="EMBL/GenBank/DDBJ databases">
        <title>Staphylococcus debuckii a clinical isolate.</title>
        <authorList>
            <person name="Magnan C."/>
            <person name="Plumet L."/>
            <person name="Morsli M."/>
            <person name="Molle V."/>
            <person name="Lavigne J.-P."/>
        </authorList>
    </citation>
    <scope>NUCLEOTIDE SEQUENCE [LARGE SCALE GENOMIC DNA]</scope>
    <source>
        <strain evidence="2 3">NSD001</strain>
    </source>
</reference>
<organism evidence="2 3">
    <name type="scientific">Staphylococcus debuckii</name>
    <dbReference type="NCBI Taxonomy" id="2044912"/>
    <lineage>
        <taxon>Bacteria</taxon>
        <taxon>Bacillati</taxon>
        <taxon>Bacillota</taxon>
        <taxon>Bacilli</taxon>
        <taxon>Bacillales</taxon>
        <taxon>Staphylococcaceae</taxon>
        <taxon>Staphylococcus</taxon>
    </lineage>
</organism>
<evidence type="ECO:0000313" key="3">
    <source>
        <dbReference type="Proteomes" id="UP001380601"/>
    </source>
</evidence>
<accession>A0ABU9EXC8</accession>
<evidence type="ECO:0000313" key="2">
    <source>
        <dbReference type="EMBL" id="MEL0538135.1"/>
    </source>
</evidence>
<proteinExistence type="predicted"/>
<feature type="transmembrane region" description="Helical" evidence="1">
    <location>
        <begin position="53"/>
        <end position="70"/>
    </location>
</feature>
<evidence type="ECO:0000256" key="1">
    <source>
        <dbReference type="SAM" id="Phobius"/>
    </source>
</evidence>
<keyword evidence="1" id="KW-0472">Membrane</keyword>
<evidence type="ECO:0008006" key="4">
    <source>
        <dbReference type="Google" id="ProtNLM"/>
    </source>
</evidence>